<dbReference type="SMART" id="SM00355">
    <property type="entry name" value="ZnF_C2H2"/>
    <property type="match status" value="6"/>
</dbReference>
<feature type="compositionally biased region" description="Acidic residues" evidence="1">
    <location>
        <begin position="81"/>
        <end position="93"/>
    </location>
</feature>
<reference evidence="3 4" key="1">
    <citation type="journal article" date="2016" name="Proc. Natl. Acad. Sci. U.S.A.">
        <title>Comparative genomics of biotechnologically important yeasts.</title>
        <authorList>
            <person name="Riley R."/>
            <person name="Haridas S."/>
            <person name="Wolfe K.H."/>
            <person name="Lopes M.R."/>
            <person name="Hittinger C.T."/>
            <person name="Goeker M."/>
            <person name="Salamov A.A."/>
            <person name="Wisecaver J.H."/>
            <person name="Long T.M."/>
            <person name="Calvey C.H."/>
            <person name="Aerts A.L."/>
            <person name="Barry K.W."/>
            <person name="Choi C."/>
            <person name="Clum A."/>
            <person name="Coughlan A.Y."/>
            <person name="Deshpande S."/>
            <person name="Douglass A.P."/>
            <person name="Hanson S.J."/>
            <person name="Klenk H.-P."/>
            <person name="LaButti K.M."/>
            <person name="Lapidus A."/>
            <person name="Lindquist E.A."/>
            <person name="Lipzen A.M."/>
            <person name="Meier-Kolthoff J.P."/>
            <person name="Ohm R.A."/>
            <person name="Otillar R.P."/>
            <person name="Pangilinan J.L."/>
            <person name="Peng Y."/>
            <person name="Rokas A."/>
            <person name="Rosa C.A."/>
            <person name="Scheuner C."/>
            <person name="Sibirny A.A."/>
            <person name="Slot J.C."/>
            <person name="Stielow J.B."/>
            <person name="Sun H."/>
            <person name="Kurtzman C.P."/>
            <person name="Blackwell M."/>
            <person name="Grigoriev I.V."/>
            <person name="Jeffries T.W."/>
        </authorList>
    </citation>
    <scope>NUCLEOTIDE SEQUENCE [LARGE SCALE GENOMIC DNA]</scope>
    <source>
        <strain evidence="3 4">DSM 6958</strain>
    </source>
</reference>
<dbReference type="OrthoDB" id="205993at2759"/>
<feature type="region of interest" description="Disordered" evidence="1">
    <location>
        <begin position="21"/>
        <end position="148"/>
    </location>
</feature>
<organism evidence="3 4">
    <name type="scientific">Nadsonia fulvescens var. elongata DSM 6958</name>
    <dbReference type="NCBI Taxonomy" id="857566"/>
    <lineage>
        <taxon>Eukaryota</taxon>
        <taxon>Fungi</taxon>
        <taxon>Dikarya</taxon>
        <taxon>Ascomycota</taxon>
        <taxon>Saccharomycotina</taxon>
        <taxon>Dipodascomycetes</taxon>
        <taxon>Dipodascales</taxon>
        <taxon>Dipodascales incertae sedis</taxon>
        <taxon>Nadsonia</taxon>
    </lineage>
</organism>
<feature type="compositionally biased region" description="Polar residues" evidence="1">
    <location>
        <begin position="41"/>
        <end position="56"/>
    </location>
</feature>
<protein>
    <submittedName>
        <fullName evidence="3">DUF654-domain-containing protein</fullName>
    </submittedName>
</protein>
<dbReference type="InterPro" id="IPR006994">
    <property type="entry name" value="TCF25/Rqc1"/>
</dbReference>
<dbReference type="PROSITE" id="PS00028">
    <property type="entry name" value="ZINC_FINGER_C2H2_1"/>
    <property type="match status" value="3"/>
</dbReference>
<dbReference type="GO" id="GO:1990112">
    <property type="term" value="C:RQC complex"/>
    <property type="evidence" value="ECO:0007669"/>
    <property type="project" value="TreeGrafter"/>
</dbReference>
<accession>A0A1E3PRQ5</accession>
<evidence type="ECO:0000313" key="4">
    <source>
        <dbReference type="Proteomes" id="UP000095009"/>
    </source>
</evidence>
<feature type="domain" description="C2H2-type" evidence="2">
    <location>
        <begin position="1227"/>
        <end position="1248"/>
    </location>
</feature>
<feature type="compositionally biased region" description="Low complexity" evidence="1">
    <location>
        <begin position="898"/>
        <end position="918"/>
    </location>
</feature>
<dbReference type="STRING" id="857566.A0A1E3PRQ5"/>
<sequence>MSARALRKLNGRDSLADLEKYIKKESSESEISDTDSHNSSDNETTNAKLGHSSCNESGDDSDEKPPSRAKPNLFALLGNDSDSEEESEEVLSEDEMKVLIPTPKPVAKISGKGKKGNSNANSKKPKGKKGSVSEPNSKNSSKFNSRANTPIAQLSLKGGKCKAVTPEYVHALKLDSRNLDPEREIRQLFGRVSREDETPRASTYNLGRGTNAQRAKTILHSWGGKDGKTIPGTTRKLQMTRIKPEWIPSLSKDMSVKETWCLEEGCTAFYFDHSQEYRDAQRRFYRASRDGDPQNLMNLTGRSPYHPSTLLQVSEILVHGGQSAEAADMVERSLFAFDRALLSKNNFSFDGKCRLPFRYYSNRLMFLTVYRHVCNLARRGTWLTALEYVKLLLSLDGEDPYYASLMIDYFSLKAGEFIYFVNLASTRMYAQKWADYPNISYSLALGLLLDNKPDQAAKALHKAITKFPWVAVRIAEDAGCHALLNNLEHNNIVTAEQNVYMELFMMRSGQVWKSKEAAKTLFVQVVSGMKVITSSKALGSLDINRALARHIFLTNEPKILGLLPSKYTNSPLREDDILPPLHLLASAVEDVNKNDKEANVDWYASMRDYTENEVISSVNPDTDRIRNLMARMRDMMNPGGSANEGEVADQGHDIGGMDPEILRLQMEEFGMNSEDDNSFHEDDFVDYTDSENSHIMVVVSFPTDQFVDRLNVRATESHERGASRTTERAASDASEEDVSASQERENGDSESIGPDNIEEDHSNTDPSLVSNELMLTPPTLCSPVSTSLSLPVQVTSSGKDPSKAKADSLVNKTIALDVNHSIEDPSLGITIDKALLEINSGFSTTSTASKSSYNFPTGYKPSLVAHNGLNSSGVNANSYLYLTQSSKSNKPTDNKILPVSLSSSSSSVSTSTSSPSSSSALTAAANAANQFYSALAEESVKADSVNGITSTLSATTSADAAAFASAALPGYIKRKKRRISSREAQGTPVNPDAILSTNPQASLNNNLGMATSVIANPANTINPATNASSSIVISNSESGISQPSFSLNFGVPIPTNTLPTREHLHDSSRESRDLLSVYDETKFCRECNLMFDTRLLLRSHRSYYHSFKVSTTIKVLGNIPGTSIGDQVTAKRDEDGRFPCPVVECTFKTKNRKTWCGHIRKVPHAPNPQLPGTSIVNSANQFSVHNMNQTNTTNTEEDSVVKSKTDIKDDSYMAADTSEGGQLSLMCEKCDKHLSSPWMVDSHMANYHSRTASVTLKATSSVPGAVEGDVVTTVRTEDGFLECPIEGCSFRAKNKDTWRNHVARKPHMGGAKAPRFKPLSEQDVREHIGNVHVGNDDLEGSVYFKCKKCDLVVDSEARLENHMDFLHGKRVSVRLKESSKIPGKAAGDIIRTERTSDGLLFCPIFDCQFQTRHRATWCSHVQSAQHL</sequence>
<dbReference type="PANTHER" id="PTHR22684">
    <property type="entry name" value="NULP1-RELATED"/>
    <property type="match status" value="1"/>
</dbReference>
<dbReference type="InterPro" id="IPR013087">
    <property type="entry name" value="Znf_C2H2_type"/>
</dbReference>
<dbReference type="GO" id="GO:0072344">
    <property type="term" value="P:rescue of stalled ribosome"/>
    <property type="evidence" value="ECO:0007669"/>
    <property type="project" value="TreeGrafter"/>
</dbReference>
<feature type="region of interest" description="Disordered" evidence="1">
    <location>
        <begin position="888"/>
        <end position="918"/>
    </location>
</feature>
<keyword evidence="4" id="KW-1185">Reference proteome</keyword>
<feature type="compositionally biased region" description="Basic and acidic residues" evidence="1">
    <location>
        <begin position="714"/>
        <end position="730"/>
    </location>
</feature>
<dbReference type="Proteomes" id="UP000095009">
    <property type="component" value="Unassembled WGS sequence"/>
</dbReference>
<feature type="compositionally biased region" description="Polar residues" evidence="1">
    <location>
        <begin position="134"/>
        <end position="148"/>
    </location>
</feature>
<dbReference type="PANTHER" id="PTHR22684:SF0">
    <property type="entry name" value="RIBOSOME QUALITY CONTROL COMPLEX SUBUNIT TCF25"/>
    <property type="match status" value="1"/>
</dbReference>
<evidence type="ECO:0000256" key="1">
    <source>
        <dbReference type="SAM" id="MobiDB-lite"/>
    </source>
</evidence>
<proteinExistence type="predicted"/>
<feature type="domain" description="C2H2-type" evidence="2">
    <location>
        <begin position="1346"/>
        <end position="1367"/>
    </location>
</feature>
<dbReference type="Pfam" id="PF04910">
    <property type="entry name" value="Tcf25"/>
    <property type="match status" value="1"/>
</dbReference>
<gene>
    <name evidence="3" type="ORF">NADFUDRAFT_48761</name>
</gene>
<feature type="domain" description="C2H2-type" evidence="2">
    <location>
        <begin position="1084"/>
        <end position="1105"/>
    </location>
</feature>
<dbReference type="EMBL" id="KV454406">
    <property type="protein sequence ID" value="ODQ68106.1"/>
    <property type="molecule type" value="Genomic_DNA"/>
</dbReference>
<evidence type="ECO:0000313" key="3">
    <source>
        <dbReference type="EMBL" id="ODQ68106.1"/>
    </source>
</evidence>
<name>A0A1E3PRQ5_9ASCO</name>
<evidence type="ECO:0000259" key="2">
    <source>
        <dbReference type="PROSITE" id="PS00028"/>
    </source>
</evidence>
<dbReference type="GO" id="GO:1990116">
    <property type="term" value="P:ribosome-associated ubiquitin-dependent protein catabolic process"/>
    <property type="evidence" value="ECO:0007669"/>
    <property type="project" value="TreeGrafter"/>
</dbReference>
<feature type="region of interest" description="Disordered" evidence="1">
    <location>
        <begin position="714"/>
        <end position="775"/>
    </location>
</feature>
<feature type="region of interest" description="Disordered" evidence="1">
    <location>
        <begin position="976"/>
        <end position="996"/>
    </location>
</feature>